<evidence type="ECO:0000256" key="1">
    <source>
        <dbReference type="SAM" id="MobiDB-lite"/>
    </source>
</evidence>
<dbReference type="Proteomes" id="UP000245207">
    <property type="component" value="Unassembled WGS sequence"/>
</dbReference>
<dbReference type="OrthoDB" id="1702396at2759"/>
<feature type="compositionally biased region" description="Basic and acidic residues" evidence="1">
    <location>
        <begin position="59"/>
        <end position="71"/>
    </location>
</feature>
<gene>
    <name evidence="2" type="ORF">CTI12_AA134960</name>
</gene>
<evidence type="ECO:0000313" key="3">
    <source>
        <dbReference type="Proteomes" id="UP000245207"/>
    </source>
</evidence>
<dbReference type="AlphaFoldDB" id="A0A2U1PMV5"/>
<dbReference type="EMBL" id="PKPP01000950">
    <property type="protein sequence ID" value="PWA87085.1"/>
    <property type="molecule type" value="Genomic_DNA"/>
</dbReference>
<feature type="region of interest" description="Disordered" evidence="1">
    <location>
        <begin position="16"/>
        <end position="71"/>
    </location>
</feature>
<evidence type="ECO:0000313" key="2">
    <source>
        <dbReference type="EMBL" id="PWA87085.1"/>
    </source>
</evidence>
<sequence>MLATEVAQFLVLSPQIRPSPANTIPPTTKKVDDTSAKSSDAKSKEENVVPPTVVPAGTSEEKPVANDPLGDARSKVQEKIGKEFAAIMASGTLCASEAAALATKLIQVLCFFCYVIYCTAQLN</sequence>
<name>A0A2U1PMV5_ARTAN</name>
<reference evidence="2 3" key="1">
    <citation type="journal article" date="2018" name="Mol. Plant">
        <title>The genome of Artemisia annua provides insight into the evolution of Asteraceae family and artemisinin biosynthesis.</title>
        <authorList>
            <person name="Shen Q."/>
            <person name="Zhang L."/>
            <person name="Liao Z."/>
            <person name="Wang S."/>
            <person name="Yan T."/>
            <person name="Shi P."/>
            <person name="Liu M."/>
            <person name="Fu X."/>
            <person name="Pan Q."/>
            <person name="Wang Y."/>
            <person name="Lv Z."/>
            <person name="Lu X."/>
            <person name="Zhang F."/>
            <person name="Jiang W."/>
            <person name="Ma Y."/>
            <person name="Chen M."/>
            <person name="Hao X."/>
            <person name="Li L."/>
            <person name="Tang Y."/>
            <person name="Lv G."/>
            <person name="Zhou Y."/>
            <person name="Sun X."/>
            <person name="Brodelius P.E."/>
            <person name="Rose J.K.C."/>
            <person name="Tang K."/>
        </authorList>
    </citation>
    <scope>NUCLEOTIDE SEQUENCE [LARGE SCALE GENOMIC DNA]</scope>
    <source>
        <strain evidence="3">cv. Huhao1</strain>
        <tissue evidence="2">Leaf</tissue>
    </source>
</reference>
<keyword evidence="3" id="KW-1185">Reference proteome</keyword>
<proteinExistence type="predicted"/>
<dbReference type="STRING" id="35608.A0A2U1PMV5"/>
<feature type="compositionally biased region" description="Basic and acidic residues" evidence="1">
    <location>
        <begin position="29"/>
        <end position="47"/>
    </location>
</feature>
<accession>A0A2U1PMV5</accession>
<organism evidence="2 3">
    <name type="scientific">Artemisia annua</name>
    <name type="common">Sweet wormwood</name>
    <dbReference type="NCBI Taxonomy" id="35608"/>
    <lineage>
        <taxon>Eukaryota</taxon>
        <taxon>Viridiplantae</taxon>
        <taxon>Streptophyta</taxon>
        <taxon>Embryophyta</taxon>
        <taxon>Tracheophyta</taxon>
        <taxon>Spermatophyta</taxon>
        <taxon>Magnoliopsida</taxon>
        <taxon>eudicotyledons</taxon>
        <taxon>Gunneridae</taxon>
        <taxon>Pentapetalae</taxon>
        <taxon>asterids</taxon>
        <taxon>campanulids</taxon>
        <taxon>Asterales</taxon>
        <taxon>Asteraceae</taxon>
        <taxon>Asteroideae</taxon>
        <taxon>Anthemideae</taxon>
        <taxon>Artemisiinae</taxon>
        <taxon>Artemisia</taxon>
    </lineage>
</organism>
<protein>
    <submittedName>
        <fullName evidence="2">PPPDE putative thiol peptidase family protein</fullName>
    </submittedName>
</protein>
<comment type="caution">
    <text evidence="2">The sequence shown here is derived from an EMBL/GenBank/DDBJ whole genome shotgun (WGS) entry which is preliminary data.</text>
</comment>